<evidence type="ECO:0000313" key="1">
    <source>
        <dbReference type="EMBL" id="KFM18074.1"/>
    </source>
</evidence>
<protein>
    <submittedName>
        <fullName evidence="1">Uncharacterized protein</fullName>
    </submittedName>
</protein>
<reference evidence="1 2" key="1">
    <citation type="submission" date="2014-06" db="EMBL/GenBank/DDBJ databases">
        <authorList>
            <person name="Ngugi D.K."/>
            <person name="Blom J."/>
            <person name="Alam I."/>
            <person name="Rashid M."/>
            <person name="Baalawi W."/>
            <person name="Zhang G."/>
            <person name="Hikmawan T."/>
            <person name="Guan Y."/>
            <person name="Antunes A."/>
            <person name="Siam R."/>
            <person name="El-Dorry H."/>
            <person name="Bajic V."/>
            <person name="Stingl U."/>
        </authorList>
    </citation>
    <scope>NUCLEOTIDE SEQUENCE [LARGE SCALE GENOMIC DNA]</scope>
    <source>
        <strain evidence="1">SCGC AAA799-P11</strain>
    </source>
</reference>
<accession>A0A087RX70</accession>
<dbReference type="Proteomes" id="UP000029387">
    <property type="component" value="Unassembled WGS sequence"/>
</dbReference>
<gene>
    <name evidence="1" type="ORF">AAA799P11_01231</name>
</gene>
<dbReference type="PATRIC" id="fig|1502295.3.peg.1184"/>
<keyword evidence="2" id="KW-1185">Reference proteome</keyword>
<comment type="caution">
    <text evidence="1">The sequence shown here is derived from an EMBL/GenBank/DDBJ whole genome shotgun (WGS) entry which is preliminary data.</text>
</comment>
<organism evidence="1 2">
    <name type="scientific">Marine Group I thaumarchaeote SCGC AAA799-P11</name>
    <dbReference type="NCBI Taxonomy" id="1502295"/>
    <lineage>
        <taxon>Archaea</taxon>
        <taxon>Nitrososphaerota</taxon>
        <taxon>Marine Group I</taxon>
    </lineage>
</organism>
<proteinExistence type="predicted"/>
<name>A0A087RX70_9ARCH</name>
<sequence>MKTTSAILLAGIMVAGVSGMILAFDETPLTSLAIAESATGISQPVQTVGHITFTVFDENGDIKQYRQTDNTVLNEGEDCLATLTFDSAIDGAGNCDHADVEFDGIWIGNQNAGAITESATNLTNPIDVANATNVNLTAASGATGSQTSLDATFSFTTALNIDEAGLANSVSNGTLGNVDAHADFLAIQTFTDIPVTSSDTLNVDWTITLG</sequence>
<dbReference type="EMBL" id="JOSZ01000023">
    <property type="protein sequence ID" value="KFM18074.1"/>
    <property type="molecule type" value="Genomic_DNA"/>
</dbReference>
<dbReference type="AlphaFoldDB" id="A0A087RX70"/>
<evidence type="ECO:0000313" key="2">
    <source>
        <dbReference type="Proteomes" id="UP000029387"/>
    </source>
</evidence>